<evidence type="ECO:0000313" key="4">
    <source>
        <dbReference type="Proteomes" id="UP000622580"/>
    </source>
</evidence>
<accession>A0A941D1K4</accession>
<dbReference type="Gene3D" id="3.90.1170.50">
    <property type="entry name" value="Aldehyde oxidase/xanthine dehydrogenase, a/b hammerhead"/>
    <property type="match status" value="1"/>
</dbReference>
<dbReference type="PIRSF" id="PIRSF036389">
    <property type="entry name" value="IOR_B"/>
    <property type="match status" value="1"/>
</dbReference>
<organism evidence="3 4">
    <name type="scientific">Phenylobacterium glaciei</name>
    <dbReference type="NCBI Taxonomy" id="2803784"/>
    <lineage>
        <taxon>Bacteria</taxon>
        <taxon>Pseudomonadati</taxon>
        <taxon>Pseudomonadota</taxon>
        <taxon>Alphaproteobacteria</taxon>
        <taxon>Caulobacterales</taxon>
        <taxon>Caulobacteraceae</taxon>
        <taxon>Phenylobacterium</taxon>
    </lineage>
</organism>
<feature type="domain" description="Aldehyde oxidase/xanthine dehydrogenase second molybdopterin binding" evidence="2">
    <location>
        <begin position="16"/>
        <end position="148"/>
    </location>
</feature>
<dbReference type="InterPro" id="IPR008274">
    <property type="entry name" value="AldOxase/xan_DH_MoCoBD1"/>
</dbReference>
<dbReference type="Pfam" id="PF02738">
    <property type="entry name" value="MoCoBD_1"/>
    <property type="match status" value="2"/>
</dbReference>
<sequence length="695" mass="73781">MIPASLQANPSLDRWVAFPAPGVARIAFGKVEYGQGALTALAQIAAEELDVSMAQVQVANAATGAVPDEGMTVGSMSIEVSGSAVRAACAEVRALFVAQAARRLDCAEGQIDVRDGAFLREGQATGETYWTLAPAIDLAQPPSGQARWKSQDQHRLVGRSEPRLDLPAKMFGGGFIQDLVMPGMLHARVLRQPGPTARLAKLDEPAARRAAAPADLDILVEGSFVAFISPSEAAAARAHAAVELTTQWDTPRDLSPTLSEAASLKEMPTTELETGAPAGGPANRKRLQAAYSRPYIAHGSMSPSCGIGHFVDGRLTVWTHAQGVYPPRMQIARITGLAPEAIDLEHAQGAGCYGHNGAEDAAYDAAFIASRRPGPPIRVQWRREDEFGHSPVSTAMRVEMAAELDASGRLVDWTTEIWTNLHVNRGRTLIEPALPQGPPDLPAPNQATAFGGRLNAVPSYDIEAVRVKEHLVVHSPVRTSSLRGLGGPVNTYAGECFLDEIAQAAGQDPLAFRLAMLSDPRARAVVERIGVVSGWNARGAGGEGQGLGLAYDRHRDRGAYVAVAAKVSVDEEVRLEHLWCVADAGLIINPDGAKNQIEGGMIMAASWALKEQVKLEGRGVASVTWDDYPILRFDEVPPVDIELIVPPGAAPNGIGEISLGPCLAAIGNAVAHALGARLRDLPYTRDRIARALLAE</sequence>
<dbReference type="EMBL" id="JAGSGD010000001">
    <property type="protein sequence ID" value="MBR7619168.1"/>
    <property type="molecule type" value="Genomic_DNA"/>
</dbReference>
<reference evidence="3" key="1">
    <citation type="submission" date="2021-04" db="EMBL/GenBank/DDBJ databases">
        <title>Draft genome assembly of strain Phenylobacterium sp. 20VBR1 using MiniION and Illumina platforms.</title>
        <authorList>
            <person name="Thomas F.A."/>
            <person name="Krishnan K.P."/>
            <person name="Sinha R.K."/>
        </authorList>
    </citation>
    <scope>NUCLEOTIDE SEQUENCE</scope>
    <source>
        <strain evidence="3">20VBR1</strain>
    </source>
</reference>
<protein>
    <submittedName>
        <fullName evidence="3">Xanthine dehydrogenase family protein molybdopterin-binding subunit</fullName>
    </submittedName>
</protein>
<dbReference type="SUPFAM" id="SSF56003">
    <property type="entry name" value="Molybdenum cofactor-binding domain"/>
    <property type="match status" value="2"/>
</dbReference>
<feature type="domain" description="Aldehyde oxidase/xanthine dehydrogenase first molybdopterin binding" evidence="1">
    <location>
        <begin position="456"/>
        <end position="514"/>
    </location>
</feature>
<feature type="domain" description="Aldehyde oxidase/xanthine dehydrogenase first molybdopterin binding" evidence="1">
    <location>
        <begin position="282"/>
        <end position="420"/>
    </location>
</feature>
<evidence type="ECO:0000259" key="1">
    <source>
        <dbReference type="Pfam" id="PF02738"/>
    </source>
</evidence>
<dbReference type="PANTHER" id="PTHR47495">
    <property type="entry name" value="ALDEHYDE DEHYDROGENASE"/>
    <property type="match status" value="1"/>
</dbReference>
<gene>
    <name evidence="3" type="ORF">JKL49_07170</name>
</gene>
<dbReference type="RefSeq" id="WP_215339369.1">
    <property type="nucleotide sequence ID" value="NZ_JAGSGD010000001.1"/>
</dbReference>
<dbReference type="Pfam" id="PF20256">
    <property type="entry name" value="MoCoBD_2"/>
    <property type="match status" value="2"/>
</dbReference>
<dbReference type="Proteomes" id="UP000622580">
    <property type="component" value="Unassembled WGS sequence"/>
</dbReference>
<comment type="caution">
    <text evidence="3">The sequence shown here is derived from an EMBL/GenBank/DDBJ whole genome shotgun (WGS) entry which is preliminary data.</text>
</comment>
<name>A0A941D1K4_9CAUL</name>
<dbReference type="InterPro" id="IPR052516">
    <property type="entry name" value="N-heterocyclic_Hydroxylase"/>
</dbReference>
<feature type="domain" description="Aldehyde oxidase/xanthine dehydrogenase second molybdopterin binding" evidence="2">
    <location>
        <begin position="559"/>
        <end position="637"/>
    </location>
</feature>
<dbReference type="InterPro" id="IPR012368">
    <property type="entry name" value="OxRdtase_Mopterin-bd_su_IorB"/>
</dbReference>
<evidence type="ECO:0000313" key="3">
    <source>
        <dbReference type="EMBL" id="MBR7619168.1"/>
    </source>
</evidence>
<dbReference type="AlphaFoldDB" id="A0A941D1K4"/>
<keyword evidence="4" id="KW-1185">Reference proteome</keyword>
<dbReference type="Gene3D" id="3.30.365.10">
    <property type="entry name" value="Aldehyde oxidase/xanthine dehydrogenase, molybdopterin binding domain"/>
    <property type="match status" value="4"/>
</dbReference>
<proteinExistence type="predicted"/>
<dbReference type="GO" id="GO:0016491">
    <property type="term" value="F:oxidoreductase activity"/>
    <property type="evidence" value="ECO:0007669"/>
    <property type="project" value="InterPro"/>
</dbReference>
<dbReference type="InterPro" id="IPR037165">
    <property type="entry name" value="AldOxase/xan_DH_Mopterin-bd_sf"/>
</dbReference>
<evidence type="ECO:0000259" key="2">
    <source>
        <dbReference type="Pfam" id="PF20256"/>
    </source>
</evidence>
<dbReference type="PANTHER" id="PTHR47495:SF1">
    <property type="entry name" value="BLL3820 PROTEIN"/>
    <property type="match status" value="1"/>
</dbReference>
<dbReference type="InterPro" id="IPR046867">
    <property type="entry name" value="AldOxase/xan_DH_MoCoBD2"/>
</dbReference>